<evidence type="ECO:0000256" key="1">
    <source>
        <dbReference type="SAM" id="MobiDB-lite"/>
    </source>
</evidence>
<dbReference type="EMBL" id="KZ806409">
    <property type="protein sequence ID" value="PVH90338.1"/>
    <property type="molecule type" value="Genomic_DNA"/>
</dbReference>
<gene>
    <name evidence="2" type="ORF">DM02DRAFT_43595</name>
</gene>
<dbReference type="Proteomes" id="UP000244855">
    <property type="component" value="Unassembled WGS sequence"/>
</dbReference>
<evidence type="ECO:0000313" key="3">
    <source>
        <dbReference type="Proteomes" id="UP000244855"/>
    </source>
</evidence>
<feature type="region of interest" description="Disordered" evidence="1">
    <location>
        <begin position="1"/>
        <end position="22"/>
    </location>
</feature>
<keyword evidence="3" id="KW-1185">Reference proteome</keyword>
<name>A0A2V1CX65_9PLEO</name>
<dbReference type="AlphaFoldDB" id="A0A2V1CX65"/>
<evidence type="ECO:0000313" key="2">
    <source>
        <dbReference type="EMBL" id="PVH90338.1"/>
    </source>
</evidence>
<organism evidence="2 3">
    <name type="scientific">Periconia macrospinosa</name>
    <dbReference type="NCBI Taxonomy" id="97972"/>
    <lineage>
        <taxon>Eukaryota</taxon>
        <taxon>Fungi</taxon>
        <taxon>Dikarya</taxon>
        <taxon>Ascomycota</taxon>
        <taxon>Pezizomycotina</taxon>
        <taxon>Dothideomycetes</taxon>
        <taxon>Pleosporomycetidae</taxon>
        <taxon>Pleosporales</taxon>
        <taxon>Massarineae</taxon>
        <taxon>Periconiaceae</taxon>
        <taxon>Periconia</taxon>
    </lineage>
</organism>
<protein>
    <submittedName>
        <fullName evidence="2">Uncharacterized protein</fullName>
    </submittedName>
</protein>
<reference evidence="2 3" key="1">
    <citation type="journal article" date="2018" name="Sci. Rep.">
        <title>Comparative genomics provides insights into the lifestyle and reveals functional heterogeneity of dark septate endophytic fungi.</title>
        <authorList>
            <person name="Knapp D.G."/>
            <person name="Nemeth J.B."/>
            <person name="Barry K."/>
            <person name="Hainaut M."/>
            <person name="Henrissat B."/>
            <person name="Johnson J."/>
            <person name="Kuo A."/>
            <person name="Lim J.H.P."/>
            <person name="Lipzen A."/>
            <person name="Nolan M."/>
            <person name="Ohm R.A."/>
            <person name="Tamas L."/>
            <person name="Grigoriev I.V."/>
            <person name="Spatafora J.W."/>
            <person name="Nagy L.G."/>
            <person name="Kovacs G.M."/>
        </authorList>
    </citation>
    <scope>NUCLEOTIDE SEQUENCE [LARGE SCALE GENOMIC DNA]</scope>
    <source>
        <strain evidence="2 3">DSE2036</strain>
    </source>
</reference>
<proteinExistence type="predicted"/>
<sequence>MVMTGLVTPSFPRSGSPPRAQHLRTISPSQILLEMLMNTGTSYCSIYLFVPFRVRTRGANTEKKSLSMTTTTTTSTSTTIATTTVVITVWKRR</sequence>
<accession>A0A2V1CX65</accession>